<dbReference type="Proteomes" id="UP001139193">
    <property type="component" value="Unassembled WGS sequence"/>
</dbReference>
<sequence>MKTPFLCLLALAAFTPLLASPAQAQATIPNTGFETWATRAGVEAPGSWLTTDDFWRFVGRSTFPGTVTKTTTARSGSFAIELQTKASASSSAVYTGDLYLGDSFSRNLLSGTTAPSALPYSARPTAMQLYYQLSGPNAVADEPEVVVLLTRRVNGTTTTVGGGYFSFPALAATYTRATVPLFYTSALAPDSIAISIRSGGGQYPTAGTTLRIDDLSFVGAAAVTRDEALAADLSVSPNPSPDGHYRLNSAEPTLQRAALAVLDATGRVVRREAAPALALASRPLDLSSLSTGIYTLQLFMPTGVVTRKLSR</sequence>
<dbReference type="AlphaFoldDB" id="A0A9X1VDQ4"/>
<comment type="caution">
    <text evidence="2">The sequence shown here is derived from an EMBL/GenBank/DDBJ whole genome shotgun (WGS) entry which is preliminary data.</text>
</comment>
<feature type="signal peptide" evidence="1">
    <location>
        <begin position="1"/>
        <end position="24"/>
    </location>
</feature>
<evidence type="ECO:0000313" key="3">
    <source>
        <dbReference type="Proteomes" id="UP001139193"/>
    </source>
</evidence>
<proteinExistence type="predicted"/>
<keyword evidence="1" id="KW-0732">Signal</keyword>
<dbReference type="NCBIfam" id="TIGR04183">
    <property type="entry name" value="Por_Secre_tail"/>
    <property type="match status" value="1"/>
</dbReference>
<dbReference type="EMBL" id="JALBGC010000002">
    <property type="protein sequence ID" value="MCI1187021.1"/>
    <property type="molecule type" value="Genomic_DNA"/>
</dbReference>
<protein>
    <submittedName>
        <fullName evidence="2">T9SS type A sorting domain-containing protein</fullName>
    </submittedName>
</protein>
<evidence type="ECO:0000256" key="1">
    <source>
        <dbReference type="SAM" id="SignalP"/>
    </source>
</evidence>
<name>A0A9X1VDQ4_9BACT</name>
<dbReference type="RefSeq" id="WP_241935303.1">
    <property type="nucleotide sequence ID" value="NZ_JALBGC010000002.1"/>
</dbReference>
<dbReference type="InterPro" id="IPR038653">
    <property type="entry name" value="Put_CMD_sf"/>
</dbReference>
<gene>
    <name evidence="2" type="ORF">MON38_06290</name>
</gene>
<accession>A0A9X1VDQ4</accession>
<evidence type="ECO:0000313" key="2">
    <source>
        <dbReference type="EMBL" id="MCI1187021.1"/>
    </source>
</evidence>
<organism evidence="2 3">
    <name type="scientific">Hymenobacter cyanobacteriorum</name>
    <dbReference type="NCBI Taxonomy" id="2926463"/>
    <lineage>
        <taxon>Bacteria</taxon>
        <taxon>Pseudomonadati</taxon>
        <taxon>Bacteroidota</taxon>
        <taxon>Cytophagia</taxon>
        <taxon>Cytophagales</taxon>
        <taxon>Hymenobacteraceae</taxon>
        <taxon>Hymenobacter</taxon>
    </lineage>
</organism>
<feature type="chain" id="PRO_5040821455" evidence="1">
    <location>
        <begin position="25"/>
        <end position="311"/>
    </location>
</feature>
<dbReference type="InterPro" id="IPR026444">
    <property type="entry name" value="Secre_tail"/>
</dbReference>
<dbReference type="Gene3D" id="2.60.120.890">
    <property type="entry name" value="BT2081, beta-jelly-roll domain"/>
    <property type="match status" value="1"/>
</dbReference>
<reference evidence="2" key="1">
    <citation type="submission" date="2022-03" db="EMBL/GenBank/DDBJ databases">
        <title>Bacterial whole genome sequence for Hymenobacter sp. DH14.</title>
        <authorList>
            <person name="Le V."/>
        </authorList>
    </citation>
    <scope>NUCLEOTIDE SEQUENCE</scope>
    <source>
        <strain evidence="2">DH14</strain>
    </source>
</reference>
<keyword evidence="3" id="KW-1185">Reference proteome</keyword>